<organism evidence="1 2">
    <name type="scientific">Rhizobium etli bv. mimosae str. IE4771</name>
    <dbReference type="NCBI Taxonomy" id="1432050"/>
    <lineage>
        <taxon>Bacteria</taxon>
        <taxon>Pseudomonadati</taxon>
        <taxon>Pseudomonadota</taxon>
        <taxon>Alphaproteobacteria</taxon>
        <taxon>Hyphomicrobiales</taxon>
        <taxon>Rhizobiaceae</taxon>
        <taxon>Rhizobium/Agrobacterium group</taxon>
        <taxon>Rhizobium</taxon>
    </lineage>
</organism>
<dbReference type="EMBL" id="CP006986">
    <property type="protein sequence ID" value="AIC25712.1"/>
    <property type="molecule type" value="Genomic_DNA"/>
</dbReference>
<dbReference type="Proteomes" id="UP000027180">
    <property type="component" value="Chromosome"/>
</dbReference>
<evidence type="ECO:0000313" key="1">
    <source>
        <dbReference type="EMBL" id="AIC25712.1"/>
    </source>
</evidence>
<dbReference type="HOGENOM" id="CLU_2737235_0_0_5"/>
<evidence type="ECO:0000313" key="2">
    <source>
        <dbReference type="Proteomes" id="UP000027180"/>
    </source>
</evidence>
<accession>A0A060HVW0</accession>
<protein>
    <submittedName>
        <fullName evidence="1">Uncharacterized protein</fullName>
    </submittedName>
</protein>
<dbReference type="AlphaFoldDB" id="A0A060HVW0"/>
<proteinExistence type="predicted"/>
<reference evidence="1 2" key="1">
    <citation type="submission" date="2013-12" db="EMBL/GenBank/DDBJ databases">
        <title>Complete genome sequence of Rhizobium etli bv. mimosae IE4771.</title>
        <authorList>
            <person name="Bustos P."/>
            <person name="Santamaria R.I."/>
            <person name="Lozano L."/>
            <person name="Ormeno-Orrillo E."/>
            <person name="Rogel M.A."/>
            <person name="Romero D."/>
            <person name="Cevallos M.A."/>
            <person name="Martinez-Romero E."/>
            <person name="Gonzalez V."/>
        </authorList>
    </citation>
    <scope>NUCLEOTIDE SEQUENCE [LARGE SCALE GENOMIC DNA]</scope>
    <source>
        <strain evidence="1 2">IE4771</strain>
    </source>
</reference>
<sequence length="73" mass="8415">MGAKSSKERTRLYRARKRAGRRVIRIEVDEVELAVLLEQLRFLDPREADDDQAVEQGLNQMIQVLCRGLASDM</sequence>
<name>A0A060HVW0_RHIET</name>
<dbReference type="KEGG" id="rei:IE4771_CH00551"/>
<gene>
    <name evidence="1" type="ORF">IE4771_CH00551</name>
</gene>
<dbReference type="RefSeq" id="WP_010057851.1">
    <property type="nucleotide sequence ID" value="NZ_CP006986.1"/>
</dbReference>